<gene>
    <name evidence="1" type="ORF">Arub01_54010</name>
</gene>
<dbReference type="AlphaFoldDB" id="A0A9W6UYF4"/>
<evidence type="ECO:0000313" key="2">
    <source>
        <dbReference type="Proteomes" id="UP001165124"/>
    </source>
</evidence>
<keyword evidence="2" id="KW-1185">Reference proteome</keyword>
<protein>
    <submittedName>
        <fullName evidence="1">Uncharacterized protein</fullName>
    </submittedName>
</protein>
<reference evidence="1" key="1">
    <citation type="submission" date="2023-02" db="EMBL/GenBank/DDBJ databases">
        <title>Actinomadura rubrobrunea NBRC 14622.</title>
        <authorList>
            <person name="Ichikawa N."/>
            <person name="Sato H."/>
            <person name="Tonouchi N."/>
        </authorList>
    </citation>
    <scope>NUCLEOTIDE SEQUENCE</scope>
    <source>
        <strain evidence="1">NBRC 14622</strain>
    </source>
</reference>
<proteinExistence type="predicted"/>
<name>A0A9W6UYF4_9ACTN</name>
<comment type="caution">
    <text evidence="1">The sequence shown here is derived from an EMBL/GenBank/DDBJ whole genome shotgun (WGS) entry which is preliminary data.</text>
</comment>
<dbReference type="Proteomes" id="UP001165124">
    <property type="component" value="Unassembled WGS sequence"/>
</dbReference>
<organism evidence="1 2">
    <name type="scientific">Actinomadura rubrobrunea</name>
    <dbReference type="NCBI Taxonomy" id="115335"/>
    <lineage>
        <taxon>Bacteria</taxon>
        <taxon>Bacillati</taxon>
        <taxon>Actinomycetota</taxon>
        <taxon>Actinomycetes</taxon>
        <taxon>Streptosporangiales</taxon>
        <taxon>Thermomonosporaceae</taxon>
        <taxon>Actinomadura</taxon>
    </lineage>
</organism>
<evidence type="ECO:0000313" key="1">
    <source>
        <dbReference type="EMBL" id="GLW67158.1"/>
    </source>
</evidence>
<dbReference type="EMBL" id="BSRZ01000020">
    <property type="protein sequence ID" value="GLW67158.1"/>
    <property type="molecule type" value="Genomic_DNA"/>
</dbReference>
<accession>A0A9W6UYF4</accession>
<sequence>MPAPPPHWRGACPEQEAGRLCPSGLLPPLTVLTSIDPVIAGLATSRAQKGYPAAA</sequence>